<feature type="region of interest" description="Disordered" evidence="2">
    <location>
        <begin position="630"/>
        <end position="669"/>
    </location>
</feature>
<feature type="region of interest" description="Disordered" evidence="2">
    <location>
        <begin position="777"/>
        <end position="842"/>
    </location>
</feature>
<evidence type="ECO:0000259" key="3">
    <source>
        <dbReference type="PROSITE" id="PS50048"/>
    </source>
</evidence>
<protein>
    <recommendedName>
        <fullName evidence="3">Zn(2)-C6 fungal-type domain-containing protein</fullName>
    </recommendedName>
</protein>
<dbReference type="Gene3D" id="4.10.240.10">
    <property type="entry name" value="Zn(2)-C6 fungal-type DNA-binding domain"/>
    <property type="match status" value="1"/>
</dbReference>
<feature type="compositionally biased region" description="Low complexity" evidence="2">
    <location>
        <begin position="285"/>
        <end position="301"/>
    </location>
</feature>
<comment type="caution">
    <text evidence="4">The sequence shown here is derived from an EMBL/GenBank/DDBJ whole genome shotgun (WGS) entry which is preliminary data.</text>
</comment>
<keyword evidence="5" id="KW-1185">Reference proteome</keyword>
<feature type="compositionally biased region" description="Polar residues" evidence="2">
    <location>
        <begin position="651"/>
        <end position="666"/>
    </location>
</feature>
<dbReference type="InterPro" id="IPR036864">
    <property type="entry name" value="Zn2-C6_fun-type_DNA-bd_sf"/>
</dbReference>
<accession>A0ABR1W1H8</accession>
<proteinExistence type="predicted"/>
<feature type="compositionally biased region" description="Polar residues" evidence="2">
    <location>
        <begin position="630"/>
        <end position="641"/>
    </location>
</feature>
<dbReference type="EMBL" id="JAQQWM010000002">
    <property type="protein sequence ID" value="KAK8077350.1"/>
    <property type="molecule type" value="Genomic_DNA"/>
</dbReference>
<feature type="compositionally biased region" description="Acidic residues" evidence="2">
    <location>
        <begin position="802"/>
        <end position="818"/>
    </location>
</feature>
<organism evidence="4 5">
    <name type="scientific">Apiospora saccharicola</name>
    <dbReference type="NCBI Taxonomy" id="335842"/>
    <lineage>
        <taxon>Eukaryota</taxon>
        <taxon>Fungi</taxon>
        <taxon>Dikarya</taxon>
        <taxon>Ascomycota</taxon>
        <taxon>Pezizomycotina</taxon>
        <taxon>Sordariomycetes</taxon>
        <taxon>Xylariomycetidae</taxon>
        <taxon>Amphisphaeriales</taxon>
        <taxon>Apiosporaceae</taxon>
        <taxon>Apiospora</taxon>
    </lineage>
</organism>
<dbReference type="PROSITE" id="PS00463">
    <property type="entry name" value="ZN2_CY6_FUNGAL_1"/>
    <property type="match status" value="1"/>
</dbReference>
<dbReference type="InterPro" id="IPR001138">
    <property type="entry name" value="Zn2Cys6_DnaBD"/>
</dbReference>
<sequence length="842" mass="91667">MDSYGQGFYTFGNEANASQNTYTSDKMANASQNVFINDTINFGMVMNNLNTNMDNMDFSMSGTGSMFNSPEFNSTGDIPHGFQPTSHMGSQYMQPNPLMGAMKNPGNDPSLTTMGLGLDTFDPMGTSNTSNAFGFPHNGQHTMQAFGQHDLHQNQATFMGLGDGLINPADLHVAPHGTLDNQAADNVEIDALDDDNSFAAPYSQASPSYPSPESVENTCFPMPQEQATGISSEANNNTNINCGQNITFTSGTTQPSNTVAFGSTPHQVISQPSSPAAAAAAAAAPAPVSSPVSAPAPAGPAKRGRKRKASSDPEPETATQGKAQKRLRLNSCQRCRRQKTKCDGGIGKPCSNCNKAGKQCIIDGQDHRTKQTNLADIADKLERKHYLAMECMCLIIRVTGTKARFENFKALWKGTHNATQALYALSAWNGPPSSEEEKDSWAVRWTDAWLTTREGREFQVTGLRQISNRLKAISEEKAKVKDMRPLKEDLKRVAHWVLAEAYRALDKLSQQDANIVVGGEHFKNFLAWTCYEPHEMDLSDNKDASNKNYLKAQTRGQKLVPTYLKGVCGNWEKTAECMNLAKGHLTSPTMAQKQLSRPVVQQEIPPPAHGAQFPQGHQPQHFAADQPIYVNTDNGANNQGYPVTLSGAESMPNSNSAIPSGQPSDSMEQEQHLLLLDPQMQHTATQSLLTEAELALEAEYDVEMTEPQPSENNQEVPSDDQELMEKLQAYNMARGEEHDAMVVDNFAEQSNPHEQSIAPSSPVDSLFDGSLFGDIVMGNSAEQSNPHEQSIAPGSPVNSLFDESEDNSDDDVDMDSYCDEAAARIGLLDEVESDDSEMSEAE</sequence>
<feature type="compositionally biased region" description="Acidic residues" evidence="2">
    <location>
        <begin position="829"/>
        <end position="842"/>
    </location>
</feature>
<dbReference type="PROSITE" id="PS50048">
    <property type="entry name" value="ZN2_CY6_FUNGAL_2"/>
    <property type="match status" value="1"/>
</dbReference>
<evidence type="ECO:0000256" key="1">
    <source>
        <dbReference type="ARBA" id="ARBA00023242"/>
    </source>
</evidence>
<evidence type="ECO:0000313" key="5">
    <source>
        <dbReference type="Proteomes" id="UP001446871"/>
    </source>
</evidence>
<feature type="region of interest" description="Disordered" evidence="2">
    <location>
        <begin position="285"/>
        <end position="325"/>
    </location>
</feature>
<evidence type="ECO:0000256" key="2">
    <source>
        <dbReference type="SAM" id="MobiDB-lite"/>
    </source>
</evidence>
<dbReference type="Proteomes" id="UP001446871">
    <property type="component" value="Unassembled WGS sequence"/>
</dbReference>
<name>A0ABR1W1H8_9PEZI</name>
<dbReference type="Pfam" id="PF00172">
    <property type="entry name" value="Zn_clus"/>
    <property type="match status" value="1"/>
</dbReference>
<evidence type="ECO:0000313" key="4">
    <source>
        <dbReference type="EMBL" id="KAK8077350.1"/>
    </source>
</evidence>
<dbReference type="SUPFAM" id="SSF57701">
    <property type="entry name" value="Zn2/Cys6 DNA-binding domain"/>
    <property type="match status" value="1"/>
</dbReference>
<keyword evidence="1" id="KW-0539">Nucleus</keyword>
<dbReference type="CDD" id="cd00067">
    <property type="entry name" value="GAL4"/>
    <property type="match status" value="1"/>
</dbReference>
<dbReference type="SMART" id="SM00066">
    <property type="entry name" value="GAL4"/>
    <property type="match status" value="1"/>
</dbReference>
<feature type="domain" description="Zn(2)-C6 fungal-type" evidence="3">
    <location>
        <begin position="331"/>
        <end position="362"/>
    </location>
</feature>
<gene>
    <name evidence="4" type="ORF">PG996_003520</name>
</gene>
<reference evidence="4 5" key="1">
    <citation type="submission" date="2023-01" db="EMBL/GenBank/DDBJ databases">
        <title>Analysis of 21 Apiospora genomes using comparative genomics revels a genus with tremendous synthesis potential of carbohydrate active enzymes and secondary metabolites.</title>
        <authorList>
            <person name="Sorensen T."/>
        </authorList>
    </citation>
    <scope>NUCLEOTIDE SEQUENCE [LARGE SCALE GENOMIC DNA]</scope>
    <source>
        <strain evidence="4 5">CBS 83171</strain>
    </source>
</reference>